<name>A0A3P9PKB2_POERE</name>
<reference evidence="1" key="3">
    <citation type="submission" date="2025-09" db="UniProtKB">
        <authorList>
            <consortium name="Ensembl"/>
        </authorList>
    </citation>
    <scope>IDENTIFICATION</scope>
    <source>
        <strain evidence="1">Guanapo</strain>
    </source>
</reference>
<dbReference type="PANTHER" id="PTHR14187">
    <property type="entry name" value="ALPHA KINASE/ELONGATION FACTOR 2 KINASE"/>
    <property type="match status" value="1"/>
</dbReference>
<organism evidence="1 2">
    <name type="scientific">Poecilia reticulata</name>
    <name type="common">Guppy</name>
    <name type="synonym">Acanthophacelus reticulatus</name>
    <dbReference type="NCBI Taxonomy" id="8081"/>
    <lineage>
        <taxon>Eukaryota</taxon>
        <taxon>Metazoa</taxon>
        <taxon>Chordata</taxon>
        <taxon>Craniata</taxon>
        <taxon>Vertebrata</taxon>
        <taxon>Euteleostomi</taxon>
        <taxon>Actinopterygii</taxon>
        <taxon>Neopterygii</taxon>
        <taxon>Teleostei</taxon>
        <taxon>Neoteleostei</taxon>
        <taxon>Acanthomorphata</taxon>
        <taxon>Ovalentaria</taxon>
        <taxon>Atherinomorphae</taxon>
        <taxon>Cyprinodontiformes</taxon>
        <taxon>Poeciliidae</taxon>
        <taxon>Poeciliinae</taxon>
        <taxon>Poecilia</taxon>
    </lineage>
</organism>
<reference evidence="1" key="2">
    <citation type="submission" date="2025-08" db="UniProtKB">
        <authorList>
            <consortium name="Ensembl"/>
        </authorList>
    </citation>
    <scope>IDENTIFICATION</scope>
    <source>
        <strain evidence="1">Guanapo</strain>
    </source>
</reference>
<evidence type="ECO:0000313" key="1">
    <source>
        <dbReference type="Ensembl" id="ENSPREP00000022321.1"/>
    </source>
</evidence>
<sequence length="277" mass="30668">MSASQVTGFAAEWIFSFLTSFSLASRAPPSVTFSPYLDWLSFLSAMGDSFVIAIDFGSAFSGYAFNITPREEKSEPYLPRWGKEYGLDSPKTPTCILLNEDENVRVLAMKPKTFPILDYTISKQDKLSSDLKIKAANGKSMKALKVFSDSLRFLKEDALRTISRNTGGERLFIPSDFTWVLTVPAIWDPSAKQFMREAAMQAGIITEGDEEKLVLALEPEAASIWCKKLPADGFISDKHNSKSMDQSAGTQYIVVDCGGKVSVILMQCVIDSFTSHF</sequence>
<dbReference type="Proteomes" id="UP000242638">
    <property type="component" value="Unassembled WGS sequence"/>
</dbReference>
<protein>
    <recommendedName>
        <fullName evidence="3">Heat shock protein 12B</fullName>
    </recommendedName>
</protein>
<proteinExistence type="predicted"/>
<dbReference type="InterPro" id="IPR043129">
    <property type="entry name" value="ATPase_NBD"/>
</dbReference>
<dbReference type="Gene3D" id="3.30.420.40">
    <property type="match status" value="1"/>
</dbReference>
<dbReference type="STRING" id="8081.ENSPREP00000022321"/>
<keyword evidence="2" id="KW-1185">Reference proteome</keyword>
<dbReference type="GeneTree" id="ENSGT00940000154551"/>
<evidence type="ECO:0000313" key="2">
    <source>
        <dbReference type="Proteomes" id="UP000242638"/>
    </source>
</evidence>
<dbReference type="AlphaFoldDB" id="A0A3P9PKB2"/>
<evidence type="ECO:0008006" key="3">
    <source>
        <dbReference type="Google" id="ProtNLM"/>
    </source>
</evidence>
<dbReference type="PANTHER" id="PTHR14187:SF5">
    <property type="entry name" value="HEAT SHOCK 70 KDA PROTEIN 12A"/>
    <property type="match status" value="1"/>
</dbReference>
<reference evidence="2" key="1">
    <citation type="submission" date="2013-11" db="EMBL/GenBank/DDBJ databases">
        <title>The genomic landscape of the Guanapo guppy.</title>
        <authorList>
            <person name="Kuenstner A."/>
            <person name="Dreyer C."/>
        </authorList>
    </citation>
    <scope>NUCLEOTIDE SEQUENCE</scope>
    <source>
        <strain evidence="2">Guanapo</strain>
    </source>
</reference>
<dbReference type="Ensembl" id="ENSPRET00000022554.1">
    <property type="protein sequence ID" value="ENSPREP00000022321.1"/>
    <property type="gene ID" value="ENSPREG00000015070.1"/>
</dbReference>
<accession>A0A3P9PKB2</accession>
<dbReference type="OMA" id="SEQICEP"/>
<dbReference type="SUPFAM" id="SSF53067">
    <property type="entry name" value="Actin-like ATPase domain"/>
    <property type="match status" value="1"/>
</dbReference>